<dbReference type="Gramene" id="Tp57577_TGAC_v2_mRNA8215">
    <property type="protein sequence ID" value="Tp57577_TGAC_v2_mRNA8215"/>
    <property type="gene ID" value="Tp57577_TGAC_v2_gene7943"/>
</dbReference>
<reference evidence="1 2" key="1">
    <citation type="journal article" date="2014" name="Am. J. Bot.">
        <title>Genome assembly and annotation for red clover (Trifolium pratense; Fabaceae).</title>
        <authorList>
            <person name="Istvanek J."/>
            <person name="Jaros M."/>
            <person name="Krenek A."/>
            <person name="Repkova J."/>
        </authorList>
    </citation>
    <scope>NUCLEOTIDE SEQUENCE [LARGE SCALE GENOMIC DNA]</scope>
    <source>
        <strain evidence="2">cv. Tatra</strain>
        <tissue evidence="1">Young leaves</tissue>
    </source>
</reference>
<name>A0A2K3LJ95_TRIPR</name>
<proteinExistence type="predicted"/>
<dbReference type="Proteomes" id="UP000236291">
    <property type="component" value="Unassembled WGS sequence"/>
</dbReference>
<protein>
    <submittedName>
        <fullName evidence="1">Chilling-induced protein</fullName>
    </submittedName>
</protein>
<reference evidence="1 2" key="2">
    <citation type="journal article" date="2017" name="Front. Plant Sci.">
        <title>Gene Classification and Mining of Molecular Markers Useful in Red Clover (Trifolium pratense) Breeding.</title>
        <authorList>
            <person name="Istvanek J."/>
            <person name="Dluhosova J."/>
            <person name="Dluhos P."/>
            <person name="Patkova L."/>
            <person name="Nedelnik J."/>
            <person name="Repkova J."/>
        </authorList>
    </citation>
    <scope>NUCLEOTIDE SEQUENCE [LARGE SCALE GENOMIC DNA]</scope>
    <source>
        <strain evidence="2">cv. Tatra</strain>
        <tissue evidence="1">Young leaves</tissue>
    </source>
</reference>
<dbReference type="AlphaFoldDB" id="A0A2K3LJ95"/>
<evidence type="ECO:0000313" key="2">
    <source>
        <dbReference type="Proteomes" id="UP000236291"/>
    </source>
</evidence>
<organism evidence="1 2">
    <name type="scientific">Trifolium pratense</name>
    <name type="common">Red clover</name>
    <dbReference type="NCBI Taxonomy" id="57577"/>
    <lineage>
        <taxon>Eukaryota</taxon>
        <taxon>Viridiplantae</taxon>
        <taxon>Streptophyta</taxon>
        <taxon>Embryophyta</taxon>
        <taxon>Tracheophyta</taxon>
        <taxon>Spermatophyta</taxon>
        <taxon>Magnoliopsida</taxon>
        <taxon>eudicotyledons</taxon>
        <taxon>Gunneridae</taxon>
        <taxon>Pentapetalae</taxon>
        <taxon>rosids</taxon>
        <taxon>fabids</taxon>
        <taxon>Fabales</taxon>
        <taxon>Fabaceae</taxon>
        <taxon>Papilionoideae</taxon>
        <taxon>50 kb inversion clade</taxon>
        <taxon>NPAAA clade</taxon>
        <taxon>Hologalegina</taxon>
        <taxon>IRL clade</taxon>
        <taxon>Trifolieae</taxon>
        <taxon>Trifolium</taxon>
    </lineage>
</organism>
<gene>
    <name evidence="1" type="ORF">L195_g034570</name>
</gene>
<comment type="caution">
    <text evidence="1">The sequence shown here is derived from an EMBL/GenBank/DDBJ whole genome shotgun (WGS) entry which is preliminary data.</text>
</comment>
<dbReference type="EMBL" id="ASHM01034391">
    <property type="protein sequence ID" value="PNX78592.1"/>
    <property type="molecule type" value="Genomic_DNA"/>
</dbReference>
<evidence type="ECO:0000313" key="1">
    <source>
        <dbReference type="EMBL" id="PNX78592.1"/>
    </source>
</evidence>
<sequence length="127" mass="13798">MAKRFNFLVEYKELVKNFQSNTSPYRAAIVGNFSIAKQSHVHTQSGDPIVGAINQGSDKAREVLGSVEEVVGKESGDTAWDATKKTVQLVTNTTTAEADMNIVDTVEYRSSEDLSGQLGDGCDKIQL</sequence>
<accession>A0A2K3LJ95</accession>